<protein>
    <submittedName>
        <fullName evidence="2">Uncharacterized protein</fullName>
    </submittedName>
</protein>
<sequence>MCKLVTKGLPPHRPQLHVSKNGTVQTTPPLPSVRIQLFLKAQKKQAKRHQNINKESYVMFFVLL</sequence>
<feature type="region of interest" description="Disordered" evidence="1">
    <location>
        <begin position="1"/>
        <end position="27"/>
    </location>
</feature>
<name>A0A0E9XH85_ANGAN</name>
<proteinExistence type="predicted"/>
<reference evidence="2" key="1">
    <citation type="submission" date="2014-11" db="EMBL/GenBank/DDBJ databases">
        <authorList>
            <person name="Amaro Gonzalez C."/>
        </authorList>
    </citation>
    <scope>NUCLEOTIDE SEQUENCE</scope>
</reference>
<evidence type="ECO:0000256" key="1">
    <source>
        <dbReference type="SAM" id="MobiDB-lite"/>
    </source>
</evidence>
<evidence type="ECO:0000313" key="2">
    <source>
        <dbReference type="EMBL" id="JAI01777.1"/>
    </source>
</evidence>
<accession>A0A0E9XH85</accession>
<feature type="compositionally biased region" description="Polar residues" evidence="1">
    <location>
        <begin position="18"/>
        <end position="27"/>
    </location>
</feature>
<reference evidence="2" key="2">
    <citation type="journal article" date="2015" name="Fish Shellfish Immunol.">
        <title>Early steps in the European eel (Anguilla anguilla)-Vibrio vulnificus interaction in the gills: Role of the RtxA13 toxin.</title>
        <authorList>
            <person name="Callol A."/>
            <person name="Pajuelo D."/>
            <person name="Ebbesson L."/>
            <person name="Teles M."/>
            <person name="MacKenzie S."/>
            <person name="Amaro C."/>
        </authorList>
    </citation>
    <scope>NUCLEOTIDE SEQUENCE</scope>
</reference>
<dbReference type="AlphaFoldDB" id="A0A0E9XH85"/>
<dbReference type="EMBL" id="GBXM01006801">
    <property type="protein sequence ID" value="JAI01777.1"/>
    <property type="molecule type" value="Transcribed_RNA"/>
</dbReference>
<organism evidence="2">
    <name type="scientific">Anguilla anguilla</name>
    <name type="common">European freshwater eel</name>
    <name type="synonym">Muraena anguilla</name>
    <dbReference type="NCBI Taxonomy" id="7936"/>
    <lineage>
        <taxon>Eukaryota</taxon>
        <taxon>Metazoa</taxon>
        <taxon>Chordata</taxon>
        <taxon>Craniata</taxon>
        <taxon>Vertebrata</taxon>
        <taxon>Euteleostomi</taxon>
        <taxon>Actinopterygii</taxon>
        <taxon>Neopterygii</taxon>
        <taxon>Teleostei</taxon>
        <taxon>Anguilliformes</taxon>
        <taxon>Anguillidae</taxon>
        <taxon>Anguilla</taxon>
    </lineage>
</organism>